<reference evidence="3 4" key="1">
    <citation type="journal article" date="2014" name="Genome Biol.">
        <title>Transcriptome and methylome profiling reveals relics of genome dominance in the mesopolyploid Brassica oleracea.</title>
        <authorList>
            <person name="Parkin I.A."/>
            <person name="Koh C."/>
            <person name="Tang H."/>
            <person name="Robinson S.J."/>
            <person name="Kagale S."/>
            <person name="Clarke W.E."/>
            <person name="Town C.D."/>
            <person name="Nixon J."/>
            <person name="Krishnakumar V."/>
            <person name="Bidwell S.L."/>
            <person name="Denoeud F."/>
            <person name="Belcram H."/>
            <person name="Links M.G."/>
            <person name="Just J."/>
            <person name="Clarke C."/>
            <person name="Bender T."/>
            <person name="Huebert T."/>
            <person name="Mason A.S."/>
            <person name="Pires J.C."/>
            <person name="Barker G."/>
            <person name="Moore J."/>
            <person name="Walley P.G."/>
            <person name="Manoli S."/>
            <person name="Batley J."/>
            <person name="Edwards D."/>
            <person name="Nelson M.N."/>
            <person name="Wang X."/>
            <person name="Paterson A.H."/>
            <person name="King G."/>
            <person name="Bancroft I."/>
            <person name="Chalhoub B."/>
            <person name="Sharpe A.G."/>
        </authorList>
    </citation>
    <scope>NUCLEOTIDE SEQUENCE</scope>
    <source>
        <strain evidence="3 4">cv. TO1000</strain>
    </source>
</reference>
<reference evidence="3" key="2">
    <citation type="submission" date="2015-03" db="UniProtKB">
        <authorList>
            <consortium name="EnsemblPlants"/>
        </authorList>
    </citation>
    <scope>IDENTIFICATION</scope>
</reference>
<dbReference type="eggNOG" id="ENOG502QVFT">
    <property type="taxonomic scope" value="Eukaryota"/>
</dbReference>
<protein>
    <recommendedName>
        <fullName evidence="2">C2 NT-type domain-containing protein</fullName>
    </recommendedName>
</protein>
<evidence type="ECO:0000259" key="2">
    <source>
        <dbReference type="PROSITE" id="PS51840"/>
    </source>
</evidence>
<evidence type="ECO:0000256" key="1">
    <source>
        <dbReference type="SAM" id="MobiDB-lite"/>
    </source>
</evidence>
<feature type="domain" description="C2 NT-type" evidence="2">
    <location>
        <begin position="34"/>
        <end position="194"/>
    </location>
</feature>
<organism evidence="3 4">
    <name type="scientific">Brassica oleracea var. oleracea</name>
    <dbReference type="NCBI Taxonomy" id="109376"/>
    <lineage>
        <taxon>Eukaryota</taxon>
        <taxon>Viridiplantae</taxon>
        <taxon>Streptophyta</taxon>
        <taxon>Embryophyta</taxon>
        <taxon>Tracheophyta</taxon>
        <taxon>Spermatophyta</taxon>
        <taxon>Magnoliopsida</taxon>
        <taxon>eudicotyledons</taxon>
        <taxon>Gunneridae</taxon>
        <taxon>Pentapetalae</taxon>
        <taxon>rosids</taxon>
        <taxon>malvids</taxon>
        <taxon>Brassicales</taxon>
        <taxon>Brassicaceae</taxon>
        <taxon>Brassiceae</taxon>
        <taxon>Brassica</taxon>
    </lineage>
</organism>
<feature type="compositionally biased region" description="Polar residues" evidence="1">
    <location>
        <begin position="248"/>
        <end position="259"/>
    </location>
</feature>
<evidence type="ECO:0000313" key="3">
    <source>
        <dbReference type="EnsemblPlants" id="Bo8g099180.1"/>
    </source>
</evidence>
<accession>A0A0D3DVG7</accession>
<feature type="region of interest" description="Disordered" evidence="1">
    <location>
        <begin position="1"/>
        <end position="28"/>
    </location>
</feature>
<dbReference type="OMA" id="MYEKEAS"/>
<feature type="region of interest" description="Disordered" evidence="1">
    <location>
        <begin position="214"/>
        <end position="264"/>
    </location>
</feature>
<dbReference type="PANTHER" id="PTHR31182:SF17">
    <property type="entry name" value="EEIG1_EHBP1 PROTEIN AMINO-TERMINAL DOMAIN PROTEIN"/>
    <property type="match status" value="1"/>
</dbReference>
<dbReference type="STRING" id="109376.A0A0D3DVG7"/>
<dbReference type="InterPro" id="IPR019448">
    <property type="entry name" value="NT-C2"/>
</dbReference>
<proteinExistence type="predicted"/>
<evidence type="ECO:0000313" key="4">
    <source>
        <dbReference type="Proteomes" id="UP000032141"/>
    </source>
</evidence>
<dbReference type="HOGENOM" id="CLU_018855_2_0_1"/>
<feature type="compositionally biased region" description="Low complexity" evidence="1">
    <location>
        <begin position="229"/>
        <end position="239"/>
    </location>
</feature>
<dbReference type="PROSITE" id="PS51840">
    <property type="entry name" value="C2_NT"/>
    <property type="match status" value="1"/>
</dbReference>
<feature type="compositionally biased region" description="Basic and acidic residues" evidence="1">
    <location>
        <begin position="15"/>
        <end position="28"/>
    </location>
</feature>
<dbReference type="AlphaFoldDB" id="A0A0D3DVG7"/>
<dbReference type="Pfam" id="PF10358">
    <property type="entry name" value="NT-C2"/>
    <property type="match status" value="1"/>
</dbReference>
<feature type="region of interest" description="Disordered" evidence="1">
    <location>
        <begin position="280"/>
        <end position="313"/>
    </location>
</feature>
<dbReference type="PANTHER" id="PTHR31182">
    <property type="entry name" value="C2 NT-TYPE DOMAIN-CONTAINING PROTEIN"/>
    <property type="match status" value="1"/>
</dbReference>
<name>A0A0D3DVG7_BRAOL</name>
<dbReference type="EnsemblPlants" id="Bo8g099180.1">
    <property type="protein sequence ID" value="Bo8g099180.1"/>
    <property type="gene ID" value="Bo8g099180"/>
</dbReference>
<keyword evidence="4" id="KW-1185">Reference proteome</keyword>
<sequence length="575" mass="64214">KKEIRSNKNEKRKTTKGEPPNKEKTCKEEEQILKSSMAKKVRKLHVSVKPVRLHGLPVVLGGETAAKNVFAMVELKWKGPVSGFGLGLVPFYRSNRPVNHTTSKPIALGASHVEWEDEFERVCCIVGPWNLSFTVFYGETIDAKNKKAIVGKASLDLAELATKLESAVERKLPIRSKGLLWKEATLVVNVTFSEVRNEPDDFTQLGPVTVDSAITTNMPSRRGGMDFDSSSSPATASNSGGVSPILGTGSNSSPENQSEPGHKAGFNWWKRRRLSFSMTWRREPREEEESTTKTPSATESEKPATELSIEPNRWVAKDLASRDGKSKLRSEVYTASIDQRSEQAGGEAACAAVAVVVAHWFQANPRLINPSETEFDSLITQGSSLWQSLSDEESYLTLFPDRHFDLETIVSAKLRPVRVCTDKSFTGFFSPERFASLEGLMSFDQIWDEVEKEVRAASEIVESRVYIMSWNDHFFVVKGDIDGYCVIDSLGERLFEGCKQAYILKFDDSSLMYEKEASSEKLVCKGKECCREYIKRFLAAIPVAELAAKEEKGNVDVSLLHEKLQIDLHHILTVD</sequence>
<dbReference type="Proteomes" id="UP000032141">
    <property type="component" value="Chromosome C8"/>
</dbReference>
<dbReference type="Gramene" id="Bo8g099180.1">
    <property type="protein sequence ID" value="Bo8g099180.1"/>
    <property type="gene ID" value="Bo8g099180"/>
</dbReference>